<proteinExistence type="predicted"/>
<evidence type="ECO:0000313" key="2">
    <source>
        <dbReference type="EMBL" id="CAL16972.1"/>
    </source>
</evidence>
<dbReference type="STRING" id="393595.ABO_1524"/>
<dbReference type="KEGG" id="abo:ABO_1524"/>
<dbReference type="HOGENOM" id="CLU_142668_4_2_6"/>
<feature type="coiled-coil region" evidence="1">
    <location>
        <begin position="17"/>
        <end position="73"/>
    </location>
</feature>
<dbReference type="EMBL" id="AM286690">
    <property type="protein sequence ID" value="CAL16972.1"/>
    <property type="molecule type" value="Genomic_DNA"/>
</dbReference>
<evidence type="ECO:0000256" key="1">
    <source>
        <dbReference type="SAM" id="Coils"/>
    </source>
</evidence>
<reference evidence="2 3" key="1">
    <citation type="journal article" date="2006" name="Nat. Biotechnol.">
        <title>Genome sequence of the ubiquitous hydrocarbon-degrading marine bacterium Alcanivorax borkumensis.</title>
        <authorList>
            <person name="Schneiker S."/>
            <person name="Martins dos Santos V.A.P."/>
            <person name="Bartels D."/>
            <person name="Bekel T."/>
            <person name="Brecht M."/>
            <person name="Buhrmester J."/>
            <person name="Chernikova T.N."/>
            <person name="Denaro R."/>
            <person name="Ferrer M."/>
            <person name="Gertler C."/>
            <person name="Goesmann A."/>
            <person name="Golyshina O.V."/>
            <person name="Kaminski F."/>
            <person name="Khachane A.N."/>
            <person name="Lang S."/>
            <person name="Linke B."/>
            <person name="McHardy A.C."/>
            <person name="Meyer F."/>
            <person name="Nechitaylo T."/>
            <person name="Puehler A."/>
            <person name="Regenhardt D."/>
            <person name="Rupp O."/>
            <person name="Sabirova J.S."/>
            <person name="Selbitschka W."/>
            <person name="Yakimov M.M."/>
            <person name="Timmis K.N."/>
            <person name="Vorhoelter F.-J."/>
            <person name="Weidner S."/>
            <person name="Kaiser O."/>
            <person name="Golyshin P.N."/>
        </authorList>
    </citation>
    <scope>NUCLEOTIDE SEQUENCE [LARGE SCALE GENOMIC DNA]</scope>
    <source>
        <strain evidence="3">ATCC 700651 / DSM 11573 / NCIMB 13689 / SK2</strain>
    </source>
</reference>
<name>Q0VPC6_ALCBS</name>
<accession>Q0VPC6</accession>
<dbReference type="Gene3D" id="1.20.120.20">
    <property type="entry name" value="Apolipoprotein"/>
    <property type="match status" value="1"/>
</dbReference>
<dbReference type="Proteomes" id="UP000008871">
    <property type="component" value="Chromosome"/>
</dbReference>
<dbReference type="AlphaFoldDB" id="Q0VPC6"/>
<sequence>MWYHSLKEIVMDRNTFIEKVKGKLDELDNEFDQLQVKADKAGEDVRHKWETRKLELKEKREELAARLEEVRNDSNTRWEDVKDSVEKTWDSTLDGLKDIKNSLFK</sequence>
<keyword evidence="3" id="KW-1185">Reference proteome</keyword>
<protein>
    <submittedName>
        <fullName evidence="2">Uncharacterized protein</fullName>
    </submittedName>
</protein>
<keyword evidence="1" id="KW-0175">Coiled coil</keyword>
<organism evidence="2 3">
    <name type="scientific">Alcanivorax borkumensis (strain ATCC 700651 / DSM 11573 / NCIMB 13689 / SK2)</name>
    <dbReference type="NCBI Taxonomy" id="393595"/>
    <lineage>
        <taxon>Bacteria</taxon>
        <taxon>Pseudomonadati</taxon>
        <taxon>Pseudomonadota</taxon>
        <taxon>Gammaproteobacteria</taxon>
        <taxon>Oceanospirillales</taxon>
        <taxon>Alcanivoracaceae</taxon>
        <taxon>Alcanivorax</taxon>
    </lineage>
</organism>
<evidence type="ECO:0000313" key="3">
    <source>
        <dbReference type="Proteomes" id="UP000008871"/>
    </source>
</evidence>
<gene>
    <name evidence="2" type="ordered locus">ABO_1524</name>
</gene>